<feature type="transmembrane region" description="Helical" evidence="1">
    <location>
        <begin position="74"/>
        <end position="93"/>
    </location>
</feature>
<evidence type="ECO:0000313" key="3">
    <source>
        <dbReference type="Proteomes" id="UP001486207"/>
    </source>
</evidence>
<protein>
    <recommendedName>
        <fullName evidence="4">Integral membrane protein</fullName>
    </recommendedName>
</protein>
<sequence length="125" mass="13586">MMTKAEDRGPRTAHGRALLAPALANLAIGIPAIIPLYLTYWLLTRYAPSDCEAFAPTPPSATNCDYHTLDHAPVVMFLLALTGAVLVLLALRVNVRPHGRGSTRWLAMTPLILVPFLTLLCLART</sequence>
<comment type="caution">
    <text evidence="2">The sequence shown here is derived from an EMBL/GenBank/DDBJ whole genome shotgun (WGS) entry which is preliminary data.</text>
</comment>
<feature type="transmembrane region" description="Helical" evidence="1">
    <location>
        <begin position="18"/>
        <end position="38"/>
    </location>
</feature>
<proteinExistence type="predicted"/>
<dbReference type="RefSeq" id="WP_190074510.1">
    <property type="nucleotide sequence ID" value="NZ_BNBM01000019.1"/>
</dbReference>
<evidence type="ECO:0000313" key="2">
    <source>
        <dbReference type="EMBL" id="MER7377551.1"/>
    </source>
</evidence>
<dbReference type="EMBL" id="JBEPFB010000019">
    <property type="protein sequence ID" value="MER7377551.1"/>
    <property type="molecule type" value="Genomic_DNA"/>
</dbReference>
<evidence type="ECO:0008006" key="4">
    <source>
        <dbReference type="Google" id="ProtNLM"/>
    </source>
</evidence>
<feature type="transmembrane region" description="Helical" evidence="1">
    <location>
        <begin position="105"/>
        <end position="123"/>
    </location>
</feature>
<keyword evidence="1" id="KW-1133">Transmembrane helix</keyword>
<accession>A0ABV1Y124</accession>
<keyword evidence="1" id="KW-0472">Membrane</keyword>
<evidence type="ECO:0000256" key="1">
    <source>
        <dbReference type="SAM" id="Phobius"/>
    </source>
</evidence>
<reference evidence="2 3" key="1">
    <citation type="submission" date="2024-06" db="EMBL/GenBank/DDBJ databases">
        <title>The Natural Products Discovery Center: Release of the First 8490 Sequenced Strains for Exploring Actinobacteria Biosynthetic Diversity.</title>
        <authorList>
            <person name="Kalkreuter E."/>
            <person name="Kautsar S.A."/>
            <person name="Yang D."/>
            <person name="Bader C.D."/>
            <person name="Teijaro C.N."/>
            <person name="Fluegel L."/>
            <person name="Davis C.M."/>
            <person name="Simpson J.R."/>
            <person name="Lauterbach L."/>
            <person name="Steele A.D."/>
            <person name="Gui C."/>
            <person name="Meng S."/>
            <person name="Li G."/>
            <person name="Viehrig K."/>
            <person name="Ye F."/>
            <person name="Su P."/>
            <person name="Kiefer A.F."/>
            <person name="Nichols A."/>
            <person name="Cepeda A.J."/>
            <person name="Yan W."/>
            <person name="Fan B."/>
            <person name="Jiang Y."/>
            <person name="Adhikari A."/>
            <person name="Zheng C.-J."/>
            <person name="Schuster L."/>
            <person name="Cowan T.M."/>
            <person name="Smanski M.J."/>
            <person name="Chevrette M.G."/>
            <person name="De Carvalho L.P.S."/>
            <person name="Shen B."/>
        </authorList>
    </citation>
    <scope>NUCLEOTIDE SEQUENCE [LARGE SCALE GENOMIC DNA]</scope>
    <source>
        <strain evidence="2 3">NPDC000155</strain>
    </source>
</reference>
<keyword evidence="3" id="KW-1185">Reference proteome</keyword>
<dbReference type="Proteomes" id="UP001486207">
    <property type="component" value="Unassembled WGS sequence"/>
</dbReference>
<keyword evidence="1" id="KW-0812">Transmembrane</keyword>
<name>A0ABV1Y124_9ACTN</name>
<gene>
    <name evidence="2" type="ORF">ABT384_33515</name>
</gene>
<organism evidence="2 3">
    <name type="scientific">Streptomyces lanatus</name>
    <dbReference type="NCBI Taxonomy" id="66900"/>
    <lineage>
        <taxon>Bacteria</taxon>
        <taxon>Bacillati</taxon>
        <taxon>Actinomycetota</taxon>
        <taxon>Actinomycetes</taxon>
        <taxon>Kitasatosporales</taxon>
        <taxon>Streptomycetaceae</taxon>
        <taxon>Streptomyces</taxon>
    </lineage>
</organism>